<evidence type="ECO:0000259" key="7">
    <source>
        <dbReference type="SMART" id="SM01403"/>
    </source>
</evidence>
<keyword evidence="6" id="KW-0539">Nucleus</keyword>
<keyword evidence="6" id="KW-0805">Transcription regulation</keyword>
<dbReference type="GO" id="GO:0003713">
    <property type="term" value="F:transcription coactivator activity"/>
    <property type="evidence" value="ECO:0007669"/>
    <property type="project" value="UniProtKB-UniRule"/>
</dbReference>
<reference evidence="8 9" key="1">
    <citation type="journal article" name="Sci. Rep.">
        <title>Telomere-to-telomere assembled and centromere annotated genomes of the two main subspecies of the button mushroom Agaricus bisporus reveal especially polymorphic chromosome ends.</title>
        <authorList>
            <person name="Sonnenberg A.S.M."/>
            <person name="Sedaghat-Telgerd N."/>
            <person name="Lavrijssen B."/>
            <person name="Ohm R.A."/>
            <person name="Hendrickx P.M."/>
            <person name="Scholtmeijer K."/>
            <person name="Baars J.J.P."/>
            <person name="van Peer A."/>
        </authorList>
    </citation>
    <scope>NUCLEOTIDE SEQUENCE [LARGE SCALE GENOMIC DNA]</scope>
    <source>
        <strain evidence="8 9">H119_p4</strain>
    </source>
</reference>
<dbReference type="GO" id="GO:0070390">
    <property type="term" value="C:transcription export complex 2"/>
    <property type="evidence" value="ECO:0007669"/>
    <property type="project" value="UniProtKB-UniRule"/>
</dbReference>
<evidence type="ECO:0000256" key="4">
    <source>
        <dbReference type="ARBA" id="ARBA00057689"/>
    </source>
</evidence>
<dbReference type="GO" id="GO:0005643">
    <property type="term" value="C:nuclear pore"/>
    <property type="evidence" value="ECO:0007669"/>
    <property type="project" value="UniProtKB-UniRule"/>
</dbReference>
<keyword evidence="6" id="KW-0509">mRNA transport</keyword>
<dbReference type="HAMAP" id="MF_03046">
    <property type="entry name" value="ENY2_Sus1"/>
    <property type="match status" value="1"/>
</dbReference>
<comment type="subunit">
    <text evidence="5">Part of the mitochondrial small ribosomal subunit.</text>
</comment>
<feature type="domain" description="Small ribosomal subunit protein uS10" evidence="7">
    <location>
        <begin position="148"/>
        <end position="245"/>
    </location>
</feature>
<accession>A0A8H7C248</accession>
<organism evidence="8 9">
    <name type="scientific">Agaricus bisporus var. burnettii</name>
    <dbReference type="NCBI Taxonomy" id="192524"/>
    <lineage>
        <taxon>Eukaryota</taxon>
        <taxon>Fungi</taxon>
        <taxon>Dikarya</taxon>
        <taxon>Basidiomycota</taxon>
        <taxon>Agaricomycotina</taxon>
        <taxon>Agaricomycetes</taxon>
        <taxon>Agaricomycetidae</taxon>
        <taxon>Agaricales</taxon>
        <taxon>Agaricineae</taxon>
        <taxon>Agaricaceae</taxon>
        <taxon>Agaricus</taxon>
    </lineage>
</organism>
<keyword evidence="6" id="KW-0804">Transcription</keyword>
<evidence type="ECO:0000256" key="3">
    <source>
        <dbReference type="ARBA" id="ARBA00023274"/>
    </source>
</evidence>
<gene>
    <name evidence="6" type="primary">SUS1</name>
    <name evidence="8" type="ORF">Agabi119p4_10237</name>
</gene>
<keyword evidence="6" id="KW-0156">Chromatin regulator</keyword>
<evidence type="ECO:0000256" key="6">
    <source>
        <dbReference type="HAMAP-Rule" id="MF_03046"/>
    </source>
</evidence>
<dbReference type="GO" id="GO:0006412">
    <property type="term" value="P:translation"/>
    <property type="evidence" value="ECO:0007669"/>
    <property type="project" value="InterPro"/>
</dbReference>
<evidence type="ECO:0000313" key="8">
    <source>
        <dbReference type="EMBL" id="KAF7760828.1"/>
    </source>
</evidence>
<dbReference type="PANTHER" id="PTHR11700">
    <property type="entry name" value="30S RIBOSOMAL PROTEIN S10 FAMILY MEMBER"/>
    <property type="match status" value="1"/>
</dbReference>
<dbReference type="GO" id="GO:0071819">
    <property type="term" value="C:DUBm complex"/>
    <property type="evidence" value="ECO:0007669"/>
    <property type="project" value="UniProtKB-UniRule"/>
</dbReference>
<dbReference type="Gene3D" id="1.10.246.140">
    <property type="match status" value="1"/>
</dbReference>
<keyword evidence="6" id="KW-0811">Translocation</keyword>
<name>A0A8H7C248_AGABI</name>
<dbReference type="SUPFAM" id="SSF54999">
    <property type="entry name" value="Ribosomal protein S10"/>
    <property type="match status" value="1"/>
</dbReference>
<comment type="similarity">
    <text evidence="6">Belongs to the ENY2 family.</text>
</comment>
<comment type="subcellular location">
    <subcellularLocation>
        <location evidence="6">Nucleus</location>
        <location evidence="6">Nucleoplasm</location>
    </subcellularLocation>
    <subcellularLocation>
        <location evidence="6">Cytoplasm</location>
        <location evidence="6">P-body</location>
    </subcellularLocation>
</comment>
<evidence type="ECO:0000256" key="5">
    <source>
        <dbReference type="ARBA" id="ARBA00065857"/>
    </source>
</evidence>
<keyword evidence="6" id="KW-0963">Cytoplasm</keyword>
<dbReference type="EMBL" id="JABXXO010000014">
    <property type="protein sequence ID" value="KAF7760828.1"/>
    <property type="molecule type" value="Genomic_DNA"/>
</dbReference>
<evidence type="ECO:0000256" key="1">
    <source>
        <dbReference type="ARBA" id="ARBA00007102"/>
    </source>
</evidence>
<keyword evidence="6" id="KW-0813">Transport</keyword>
<comment type="subunit">
    <text evidence="6">Component of the nuclear pore complex (NPC)-associated TREX-2 complex (transcription and export complex 2), composed of at least SUS1, SAC3, THP1, SEM1, and CDC31. TREX-2 contains 2 SUS1 chains. The TREX-2 complex interacts with the nucleoporin NUP1. Component of the 1.8 MDa SAGA transcription coactivator-HAT complex. SAGA is built of 5 distinct domains with specialized functions. Within the SAGA complex, SUS1, SGF11, SGF73 and UBP8 form an additional subcomplex of SAGA called the DUB module (deubiquitination module). Interacts directly with THP1, SAC3, SGF11, and with the RNA polymerase II.</text>
</comment>
<keyword evidence="6" id="KW-0010">Activator</keyword>
<dbReference type="GO" id="GO:0015031">
    <property type="term" value="P:protein transport"/>
    <property type="evidence" value="ECO:0007669"/>
    <property type="project" value="UniProtKB-KW"/>
</dbReference>
<dbReference type="GO" id="GO:1990904">
    <property type="term" value="C:ribonucleoprotein complex"/>
    <property type="evidence" value="ECO:0007669"/>
    <property type="project" value="UniProtKB-KW"/>
</dbReference>
<dbReference type="GO" id="GO:0000124">
    <property type="term" value="C:SAGA complex"/>
    <property type="evidence" value="ECO:0007669"/>
    <property type="project" value="UniProtKB-UniRule"/>
</dbReference>
<protein>
    <recommendedName>
        <fullName evidence="6">Transcription and mRNA export factor SUS1</fullName>
    </recommendedName>
</protein>
<dbReference type="AlphaFoldDB" id="A0A8H7C248"/>
<dbReference type="GO" id="GO:0005840">
    <property type="term" value="C:ribosome"/>
    <property type="evidence" value="ECO:0007669"/>
    <property type="project" value="UniProtKB-KW"/>
</dbReference>
<keyword evidence="3" id="KW-0687">Ribonucleoprotein</keyword>
<comment type="caution">
    <text evidence="8">The sequence shown here is derived from an EMBL/GenBank/DDBJ whole genome shotgun (WGS) entry which is preliminary data.</text>
</comment>
<dbReference type="Proteomes" id="UP000629468">
    <property type="component" value="Unassembled WGS sequence"/>
</dbReference>
<keyword evidence="6" id="KW-0653">Protein transport</keyword>
<dbReference type="InterPro" id="IPR018783">
    <property type="entry name" value="TF_ENY2"/>
</dbReference>
<keyword evidence="2" id="KW-0689">Ribosomal protein</keyword>
<dbReference type="GO" id="GO:0006368">
    <property type="term" value="P:transcription elongation by RNA polymerase II"/>
    <property type="evidence" value="ECO:0007669"/>
    <property type="project" value="UniProtKB-UniRule"/>
</dbReference>
<dbReference type="GO" id="GO:0005654">
    <property type="term" value="C:nucleoplasm"/>
    <property type="evidence" value="ECO:0007669"/>
    <property type="project" value="UniProtKB-SubCell"/>
</dbReference>
<dbReference type="SMART" id="SM01403">
    <property type="entry name" value="Ribosomal_S10"/>
    <property type="match status" value="1"/>
</dbReference>
<dbReference type="GO" id="GO:0003735">
    <property type="term" value="F:structural constituent of ribosome"/>
    <property type="evidence" value="ECO:0007669"/>
    <property type="project" value="InterPro"/>
</dbReference>
<dbReference type="InterPro" id="IPR036838">
    <property type="entry name" value="Ribosomal_uS10_dom_sf"/>
</dbReference>
<dbReference type="Gene3D" id="3.30.70.600">
    <property type="entry name" value="Ribosomal protein S10 domain"/>
    <property type="match status" value="1"/>
</dbReference>
<dbReference type="GO" id="GO:0006406">
    <property type="term" value="P:mRNA export from nucleus"/>
    <property type="evidence" value="ECO:0007669"/>
    <property type="project" value="UniProtKB-UniRule"/>
</dbReference>
<dbReference type="InterPro" id="IPR038212">
    <property type="entry name" value="TF_EnY2_sf"/>
</dbReference>
<dbReference type="HAMAP" id="MF_00508">
    <property type="entry name" value="Ribosomal_uS10"/>
    <property type="match status" value="1"/>
</dbReference>
<dbReference type="Pfam" id="PF00338">
    <property type="entry name" value="Ribosomal_S10"/>
    <property type="match status" value="1"/>
</dbReference>
<dbReference type="GO" id="GO:0000932">
    <property type="term" value="C:P-body"/>
    <property type="evidence" value="ECO:0007669"/>
    <property type="project" value="UniProtKB-SubCell"/>
</dbReference>
<dbReference type="PRINTS" id="PR00971">
    <property type="entry name" value="RIBOSOMALS10"/>
</dbReference>
<evidence type="ECO:0000313" key="9">
    <source>
        <dbReference type="Proteomes" id="UP000629468"/>
    </source>
</evidence>
<dbReference type="FunFam" id="3.30.70.600:FF:000003">
    <property type="entry name" value="30S ribosomal protein S10"/>
    <property type="match status" value="1"/>
</dbReference>
<comment type="function">
    <text evidence="4">Involved in mitochondrial genome encoded proteins translation. Involved in the binding of tRNA to the ribosomes.</text>
</comment>
<comment type="similarity">
    <text evidence="1">Belongs to the universal ribosomal protein uS10 family.</text>
</comment>
<evidence type="ECO:0000256" key="2">
    <source>
        <dbReference type="ARBA" id="ARBA00022980"/>
    </source>
</evidence>
<dbReference type="InterPro" id="IPR001848">
    <property type="entry name" value="Ribosomal_uS10"/>
</dbReference>
<sequence>MPVAETEVSFYAQLRRSLIENGEWDQIQAVMRTRLNDVGWVDEVKSESKECARRMDFEGVLAQVAPHAQASLPMAVRKEIIGLIKRHVEKKFELRALQAAPRWARSNSSTQTQWSAPSESNPVPQVVPGTGLQLPQLHPRTHDIPVANVHFRSHHVRLLDLFTHFASHAATALGIPTSNVVYLPTQRRLWTVIRSPFAHKKSQENFERKVHKRAIKAWDADPEVVEQWIKYIRLHGMGGVGIKVTRWEHLPIGVGRTMLEGVELELDKTLPAEEIKELGEKILKEEMA</sequence>
<proteinExistence type="inferred from homology"/>
<comment type="function">
    <text evidence="6">Involved in mRNA export coupled transcription activation by association with both the TREX-2 and the SAGA complexes. At the promoters, SAGA is required for recruitment of the basal transcription machinery. It influences RNA polymerase II transcriptional activity through different activities such as TBP interaction and promoter selectivity, interaction with transcription activators, and chromatin modification through histone acetylation and deubiquitination. Within the SAGA complex, participates to a subcomplex required for deubiquitination of H2B and for the maintenance of steady-state H3 methylation levels. The TREX-2 complex functions in docking export-competent ribonucleoprotein particles (mRNPs) to the nuclear entrance of the nuclear pore complex (nuclear basket). TREX-2 participates in mRNA export and accurate chromatin positioning in the nucleus by tethering genes to the nuclear periphery. May also be involved in cytoplasmic mRNA decay by interaction with components of P-bodies.</text>
</comment>
<dbReference type="GO" id="GO:0006325">
    <property type="term" value="P:chromatin organization"/>
    <property type="evidence" value="ECO:0007669"/>
    <property type="project" value="UniProtKB-KW"/>
</dbReference>
<dbReference type="InterPro" id="IPR027486">
    <property type="entry name" value="Ribosomal_uS10_dom"/>
</dbReference>
<dbReference type="Pfam" id="PF10163">
    <property type="entry name" value="EnY2"/>
    <property type="match status" value="1"/>
</dbReference>